<protein>
    <submittedName>
        <fullName evidence="1">GNAT family N-acetyltransferase</fullName>
    </submittedName>
</protein>
<dbReference type="EMBL" id="CP038437">
    <property type="protein sequence ID" value="QEM82420.1"/>
    <property type="molecule type" value="Genomic_DNA"/>
</dbReference>
<sequence length="100" mass="10793">MKIREPYKSETNQIKKLIKELGYEIGDSSLSSQIDLYLESKVSLLLVAETAPGNLSGMISGHLIPLIHQHGNTGRVTALSIHPCARSSGVGTCLLESMES</sequence>
<proteinExistence type="predicted"/>
<evidence type="ECO:0000313" key="1">
    <source>
        <dbReference type="EMBL" id="QEM82420.1"/>
    </source>
</evidence>
<organism evidence="1 2">
    <name type="scientific">Halomonas binhaiensis</name>
    <dbReference type="NCBI Taxonomy" id="2562282"/>
    <lineage>
        <taxon>Bacteria</taxon>
        <taxon>Pseudomonadati</taxon>
        <taxon>Pseudomonadota</taxon>
        <taxon>Gammaproteobacteria</taxon>
        <taxon>Oceanospirillales</taxon>
        <taxon>Halomonadaceae</taxon>
        <taxon>Halomonas</taxon>
    </lineage>
</organism>
<dbReference type="AlphaFoldDB" id="A0A5C1NHS3"/>
<dbReference type="GO" id="GO:0016740">
    <property type="term" value="F:transferase activity"/>
    <property type="evidence" value="ECO:0007669"/>
    <property type="project" value="UniProtKB-KW"/>
</dbReference>
<dbReference type="SUPFAM" id="SSF55729">
    <property type="entry name" value="Acyl-CoA N-acyltransferases (Nat)"/>
    <property type="match status" value="1"/>
</dbReference>
<dbReference type="InterPro" id="IPR016181">
    <property type="entry name" value="Acyl_CoA_acyltransferase"/>
</dbReference>
<keyword evidence="2" id="KW-1185">Reference proteome</keyword>
<gene>
    <name evidence="1" type="ORF">E4T21_13360</name>
</gene>
<name>A0A5C1NHS3_9GAMM</name>
<accession>A0A5C1NHS3</accession>
<dbReference type="OrthoDB" id="7054990at2"/>
<dbReference type="Gene3D" id="3.40.630.30">
    <property type="match status" value="1"/>
</dbReference>
<dbReference type="KEGG" id="hbh:E4T21_13360"/>
<reference evidence="1" key="1">
    <citation type="submission" date="2021-02" db="EMBL/GenBank/DDBJ databases">
        <title>Strain Y2R2, a novel species of the genus Halomonas.</title>
        <authorList>
            <person name="Huang H."/>
        </authorList>
    </citation>
    <scope>NUCLEOTIDE SEQUENCE</scope>
    <source>
        <strain evidence="1">Y2R2</strain>
    </source>
</reference>
<dbReference type="Proteomes" id="UP000324285">
    <property type="component" value="Chromosome"/>
</dbReference>
<evidence type="ECO:0000313" key="2">
    <source>
        <dbReference type="Proteomes" id="UP000324285"/>
    </source>
</evidence>